<proteinExistence type="predicted"/>
<accession>A0A0R1MX78</accession>
<evidence type="ECO:0000256" key="1">
    <source>
        <dbReference type="SAM" id="Phobius"/>
    </source>
</evidence>
<feature type="transmembrane region" description="Helical" evidence="1">
    <location>
        <begin position="306"/>
        <end position="324"/>
    </location>
</feature>
<evidence type="ECO:0000313" key="3">
    <source>
        <dbReference type="Proteomes" id="UP000051330"/>
    </source>
</evidence>
<dbReference type="PATRIC" id="fig|1423792.3.peg.2814"/>
<dbReference type="EMBL" id="AZEC01000006">
    <property type="protein sequence ID" value="KRL12768.1"/>
    <property type="molecule type" value="Genomic_DNA"/>
</dbReference>
<dbReference type="STRING" id="1423792.FD09_GL002754"/>
<feature type="transmembrane region" description="Helical" evidence="1">
    <location>
        <begin position="236"/>
        <end position="261"/>
    </location>
</feature>
<reference evidence="2 3" key="1">
    <citation type="journal article" date="2015" name="Genome Announc.">
        <title>Expanding the biotechnology potential of lactobacilli through comparative genomics of 213 strains and associated genera.</title>
        <authorList>
            <person name="Sun Z."/>
            <person name="Harris H.M."/>
            <person name="McCann A."/>
            <person name="Guo C."/>
            <person name="Argimon S."/>
            <person name="Zhang W."/>
            <person name="Yang X."/>
            <person name="Jeffery I.B."/>
            <person name="Cooney J.C."/>
            <person name="Kagawa T.F."/>
            <person name="Liu W."/>
            <person name="Song Y."/>
            <person name="Salvetti E."/>
            <person name="Wrobel A."/>
            <person name="Rasinkangas P."/>
            <person name="Parkhill J."/>
            <person name="Rea M.C."/>
            <person name="O'Sullivan O."/>
            <person name="Ritari J."/>
            <person name="Douillard F.P."/>
            <person name="Paul Ross R."/>
            <person name="Yang R."/>
            <person name="Briner A.E."/>
            <person name="Felis G.E."/>
            <person name="de Vos W.M."/>
            <person name="Barrangou R."/>
            <person name="Klaenhammer T.R."/>
            <person name="Caufield P.W."/>
            <person name="Cui Y."/>
            <person name="Zhang H."/>
            <person name="O'Toole P.W."/>
        </authorList>
    </citation>
    <scope>NUCLEOTIDE SEQUENCE [LARGE SCALE GENOMIC DNA]</scope>
    <source>
        <strain evidence="2 3">DSM 12744</strain>
    </source>
</reference>
<feature type="transmembrane region" description="Helical" evidence="1">
    <location>
        <begin position="331"/>
        <end position="349"/>
    </location>
</feature>
<comment type="caution">
    <text evidence="2">The sequence shown here is derived from an EMBL/GenBank/DDBJ whole genome shotgun (WGS) entry which is preliminary data.</text>
</comment>
<dbReference type="Proteomes" id="UP000051330">
    <property type="component" value="Unassembled WGS sequence"/>
</dbReference>
<evidence type="ECO:0000313" key="2">
    <source>
        <dbReference type="EMBL" id="KRL12768.1"/>
    </source>
</evidence>
<name>A0A0R1MX78_9LACO</name>
<feature type="transmembrane region" description="Helical" evidence="1">
    <location>
        <begin position="355"/>
        <end position="378"/>
    </location>
</feature>
<dbReference type="AlphaFoldDB" id="A0A0R1MX78"/>
<evidence type="ECO:0008006" key="4">
    <source>
        <dbReference type="Google" id="ProtNLM"/>
    </source>
</evidence>
<feature type="transmembrane region" description="Helical" evidence="1">
    <location>
        <begin position="37"/>
        <end position="54"/>
    </location>
</feature>
<organism evidence="2 3">
    <name type="scientific">Schleiferilactobacillus perolens DSM 12744</name>
    <dbReference type="NCBI Taxonomy" id="1423792"/>
    <lineage>
        <taxon>Bacteria</taxon>
        <taxon>Bacillati</taxon>
        <taxon>Bacillota</taxon>
        <taxon>Bacilli</taxon>
        <taxon>Lactobacillales</taxon>
        <taxon>Lactobacillaceae</taxon>
        <taxon>Schleiferilactobacillus</taxon>
    </lineage>
</organism>
<sequence>MVLYLLPLFPQSTERSQRMAALQHFAFTAFWRNKKNIAVALFLLLFTAGFLYIARYQGIGDQLRQVTGVQLSLNANVNRYDQYATGQKRKLAVYHNLLAQKQAYAEAQAGMLLGDRSMLAEGNLDVARIQLAGYRLGYTGTADLNIPDEFTVRQNLTLAKGLVHSNHQIQFQINTAISYLILIMQVLGPWFFLVILLLTSDIWLDKQTHLSVMANIPVTPLQQALAKLTAGTSMSLLLIIGAFMTAGMTAGVAFGFGDWTYPVVTTAGQLTTVPFWLALILYLTLAAVLTFFTVCLALLLNSLTHNLYVTLFAGAALWCVGMLFPTASHWLWFIPTGILNLGALFTGAATTQTPLALTGLIGPVALLLGWSAILLYLFGQNERRAQR</sequence>
<keyword evidence="1" id="KW-1133">Transmembrane helix</keyword>
<gene>
    <name evidence="2" type="ORF">FD09_GL002754</name>
</gene>
<keyword evidence="3" id="KW-1185">Reference proteome</keyword>
<feature type="transmembrane region" description="Helical" evidence="1">
    <location>
        <begin position="273"/>
        <end position="300"/>
    </location>
</feature>
<keyword evidence="1" id="KW-0472">Membrane</keyword>
<protein>
    <recommendedName>
        <fullName evidence="4">ABC transporter permease</fullName>
    </recommendedName>
</protein>
<keyword evidence="1" id="KW-0812">Transmembrane</keyword>
<feature type="transmembrane region" description="Helical" evidence="1">
    <location>
        <begin position="176"/>
        <end position="198"/>
    </location>
</feature>